<accession>A0A0W4ZB46</accession>
<keyword evidence="2" id="KW-1185">Reference proteome</keyword>
<dbReference type="VEuPathDB" id="FungiDB:T552_03485"/>
<gene>
    <name evidence="1" type="ORF">T552_03485</name>
</gene>
<dbReference type="AlphaFoldDB" id="A0A0W4ZB46"/>
<sequence>MSNQHYTVKAIYSSQEKQIKKFEYELLRSNDEYLKNGFLEELEKNIIKIQEDCNRILTEKMNERNPKEVSKNDEKRKN</sequence>
<proteinExistence type="predicted"/>
<organism evidence="1 2">
    <name type="scientific">Pneumocystis carinii (strain B80)</name>
    <name type="common">Rat pneumocystis pneumonia agent</name>
    <name type="synonym">Pneumocystis carinii f. sp. carinii</name>
    <dbReference type="NCBI Taxonomy" id="1408658"/>
    <lineage>
        <taxon>Eukaryota</taxon>
        <taxon>Fungi</taxon>
        <taxon>Dikarya</taxon>
        <taxon>Ascomycota</taxon>
        <taxon>Taphrinomycotina</taxon>
        <taxon>Pneumocystomycetes</taxon>
        <taxon>Pneumocystaceae</taxon>
        <taxon>Pneumocystis</taxon>
    </lineage>
</organism>
<dbReference type="EMBL" id="LFVZ01000017">
    <property type="protein sequence ID" value="KTW25625.1"/>
    <property type="molecule type" value="Genomic_DNA"/>
</dbReference>
<protein>
    <submittedName>
        <fullName evidence="1">Uncharacterized protein</fullName>
    </submittedName>
</protein>
<dbReference type="OrthoDB" id="5380690at2759"/>
<comment type="caution">
    <text evidence="1">The sequence shown here is derived from an EMBL/GenBank/DDBJ whole genome shotgun (WGS) entry which is preliminary data.</text>
</comment>
<evidence type="ECO:0000313" key="1">
    <source>
        <dbReference type="EMBL" id="KTW25625.1"/>
    </source>
</evidence>
<dbReference type="RefSeq" id="XP_018224240.1">
    <property type="nucleotide sequence ID" value="XM_018371987.1"/>
</dbReference>
<name>A0A0W4ZB46_PNEC8</name>
<dbReference type="Proteomes" id="UP000054454">
    <property type="component" value="Unassembled WGS sequence"/>
</dbReference>
<evidence type="ECO:0000313" key="2">
    <source>
        <dbReference type="Proteomes" id="UP000054454"/>
    </source>
</evidence>
<dbReference type="GeneID" id="28938190"/>
<reference evidence="2" key="1">
    <citation type="journal article" date="2016" name="Nat. Commun.">
        <title>Genome analysis of three Pneumocystis species reveals adaptation mechanisms to life exclusively in mammalian hosts.</title>
        <authorList>
            <person name="Ma L."/>
            <person name="Chen Z."/>
            <person name="Huang D.W."/>
            <person name="Kutty G."/>
            <person name="Ishihara M."/>
            <person name="Wang H."/>
            <person name="Abouelleil A."/>
            <person name="Bishop L."/>
            <person name="Davey E."/>
            <person name="Deng R."/>
            <person name="Deng X."/>
            <person name="Fan L."/>
            <person name="Fantoni G."/>
            <person name="Fitzgerald M."/>
            <person name="Gogineni E."/>
            <person name="Goldberg J.M."/>
            <person name="Handley G."/>
            <person name="Hu X."/>
            <person name="Huber C."/>
            <person name="Jiao X."/>
            <person name="Jones K."/>
            <person name="Levin J.Z."/>
            <person name="Liu Y."/>
            <person name="Macdonald P."/>
            <person name="Melnikov A."/>
            <person name="Raley C."/>
            <person name="Sassi M."/>
            <person name="Sherman B.T."/>
            <person name="Song X."/>
            <person name="Sykes S."/>
            <person name="Tran B."/>
            <person name="Walsh L."/>
            <person name="Xia Y."/>
            <person name="Yang J."/>
            <person name="Young S."/>
            <person name="Zeng Q."/>
            <person name="Zheng X."/>
            <person name="Stephens R."/>
            <person name="Nusbaum C."/>
            <person name="Birren B.W."/>
            <person name="Azadi P."/>
            <person name="Lempicki R.A."/>
            <person name="Cuomo C.A."/>
            <person name="Kovacs J.A."/>
        </authorList>
    </citation>
    <scope>NUCLEOTIDE SEQUENCE [LARGE SCALE GENOMIC DNA]</scope>
    <source>
        <strain evidence="2">B80</strain>
    </source>
</reference>